<protein>
    <recommendedName>
        <fullName evidence="9">Condensin complex subunit 1 C-terminal domain-containing protein</fullName>
    </recommendedName>
</protein>
<feature type="domain" description="Condensin complex subunit 1 C-terminal" evidence="9">
    <location>
        <begin position="915"/>
        <end position="1091"/>
    </location>
</feature>
<evidence type="ECO:0000256" key="6">
    <source>
        <dbReference type="ARBA" id="ARBA00023306"/>
    </source>
</evidence>
<evidence type="ECO:0000256" key="5">
    <source>
        <dbReference type="ARBA" id="ARBA00023242"/>
    </source>
</evidence>
<keyword evidence="6" id="KW-0131">Cell cycle</keyword>
<feature type="region of interest" description="Disordered" evidence="8">
    <location>
        <begin position="206"/>
        <end position="229"/>
    </location>
</feature>
<keyword evidence="4" id="KW-0226">DNA condensation</keyword>
<dbReference type="Proteomes" id="UP001234178">
    <property type="component" value="Unassembled WGS sequence"/>
</dbReference>
<dbReference type="InterPro" id="IPR026971">
    <property type="entry name" value="CND1/NCAPD3"/>
</dbReference>
<feature type="compositionally biased region" description="Polar residues" evidence="8">
    <location>
        <begin position="1251"/>
        <end position="1275"/>
    </location>
</feature>
<accession>A0ABQ9Z2E3</accession>
<evidence type="ECO:0000256" key="1">
    <source>
        <dbReference type="ARBA" id="ARBA00004123"/>
    </source>
</evidence>
<dbReference type="SUPFAM" id="SSF48371">
    <property type="entry name" value="ARM repeat"/>
    <property type="match status" value="1"/>
</dbReference>
<dbReference type="Pfam" id="PF12717">
    <property type="entry name" value="Cnd1"/>
    <property type="match status" value="1"/>
</dbReference>
<feature type="compositionally biased region" description="Low complexity" evidence="8">
    <location>
        <begin position="1326"/>
        <end position="1337"/>
    </location>
</feature>
<keyword evidence="7" id="KW-0175">Coiled coil</keyword>
<name>A0ABQ9Z2E3_9CRUS</name>
<evidence type="ECO:0000256" key="8">
    <source>
        <dbReference type="SAM" id="MobiDB-lite"/>
    </source>
</evidence>
<evidence type="ECO:0000313" key="10">
    <source>
        <dbReference type="EMBL" id="KAK4007064.1"/>
    </source>
</evidence>
<dbReference type="Gene3D" id="1.25.10.10">
    <property type="entry name" value="Leucine-rich Repeat Variant"/>
    <property type="match status" value="3"/>
</dbReference>
<feature type="coiled-coil region" evidence="7">
    <location>
        <begin position="1181"/>
        <end position="1208"/>
    </location>
</feature>
<dbReference type="InterPro" id="IPR016024">
    <property type="entry name" value="ARM-type_fold"/>
</dbReference>
<reference evidence="10 11" key="1">
    <citation type="journal article" date="2023" name="Nucleic Acids Res.">
        <title>The hologenome of Daphnia magna reveals possible DNA methylation and microbiome-mediated evolution of the host genome.</title>
        <authorList>
            <person name="Chaturvedi A."/>
            <person name="Li X."/>
            <person name="Dhandapani V."/>
            <person name="Marshall H."/>
            <person name="Kissane S."/>
            <person name="Cuenca-Cambronero M."/>
            <person name="Asole G."/>
            <person name="Calvet F."/>
            <person name="Ruiz-Romero M."/>
            <person name="Marangio P."/>
            <person name="Guigo R."/>
            <person name="Rago D."/>
            <person name="Mirbahai L."/>
            <person name="Eastwood N."/>
            <person name="Colbourne J.K."/>
            <person name="Zhou J."/>
            <person name="Mallon E."/>
            <person name="Orsini L."/>
        </authorList>
    </citation>
    <scope>NUCLEOTIDE SEQUENCE [LARGE SCALE GENOMIC DNA]</scope>
    <source>
        <strain evidence="10">LRV0_1</strain>
    </source>
</reference>
<evidence type="ECO:0000259" key="9">
    <source>
        <dbReference type="Pfam" id="PF12717"/>
    </source>
</evidence>
<organism evidence="10 11">
    <name type="scientific">Daphnia magna</name>
    <dbReference type="NCBI Taxonomy" id="35525"/>
    <lineage>
        <taxon>Eukaryota</taxon>
        <taxon>Metazoa</taxon>
        <taxon>Ecdysozoa</taxon>
        <taxon>Arthropoda</taxon>
        <taxon>Crustacea</taxon>
        <taxon>Branchiopoda</taxon>
        <taxon>Diplostraca</taxon>
        <taxon>Cladocera</taxon>
        <taxon>Anomopoda</taxon>
        <taxon>Daphniidae</taxon>
        <taxon>Daphnia</taxon>
    </lineage>
</organism>
<proteinExistence type="predicted"/>
<dbReference type="PANTHER" id="PTHR14222">
    <property type="entry name" value="CONDENSIN"/>
    <property type="match status" value="1"/>
</dbReference>
<dbReference type="InterPro" id="IPR011989">
    <property type="entry name" value="ARM-like"/>
</dbReference>
<comment type="subcellular location">
    <subcellularLocation>
        <location evidence="1">Nucleus</location>
    </subcellularLocation>
</comment>
<feature type="region of interest" description="Disordered" evidence="8">
    <location>
        <begin position="83"/>
        <end position="102"/>
    </location>
</feature>
<sequence>MQDNVQVYEQAVASELSQLQLDKLETNWVMEVIENDFLHCQDLPLFYDEILGECHVSARFRHLQKAFSCWLDSNSGISEDNDAMTSARQSIGNSEMPENSSSTFNTDLLNKGDKGAKFWSFLFQEKKVNIQNLLALTGFFIDRGSTLASSFDERELCFEAAKMYLTMICIPGSMAFRVFHQMLYMKALQLILLYVKIRKCQQKNATQSQQAKKGQRQPAVEVEDNEEDPPLCAEEIASIEKAISSYLDALLLVPQHLSLKRYPTILKETVECILPVINLDKGRVSLKALEIVQNFCNPLHGDAVQTVHHVFVHILPHLTLDPTDKDLNNKNLMALKEISFKLVSTFIVKFGAVIYPLLQGVIKHICTEVVDKAEYRQKTAQTALDLLQLIPTEHQLGIIRWFLLLAYAEPAYLRLLSTEILSALLQNGRGDMLIFAVIFALCSDPSATVRAKALSILGECIESNDHSMVEMLDIMFTEDVERQIINDEENKEIDIVELLQAEGPIEMSSAFLPKASEIVSLLQERSLDEKVHVRKNALQLLLLVARRHGRYLTLDLLKLLGNACRDVAMLIRRNVAQMLTGVLSEHPENKAVQKIWAQSVLPLVLDGETRVQEKALECADQMVLRSLLGHDSWQGWTLLEVIIEEGLDIYLSKAVEVWSRQQQIPAQLPRALLANSQQRPRAALTFVAILARHAIIDANVKKFTLDYLHENVSSQNPVIVCCLQQVYKTIGACLPSMNKENIQTVRTISSRSVAHCQLPTNLISTVCDMVVYCIQQQVKDENEAQKEAALWAGEIISDCGEFLSSHLRKQDAVFPEEEEQLARRILTLGSVGLHCPRQVNKRHFLLLEHAAFQELGVDAPIPFSQSQSQPKRKLPPRLQAAAIISLGKLSIQHEEMAKQLIPGLGRLLETTPHETVRNNIVCCLCDWVIRYATAIDPVMPQVTACLRDPIPAVRKQTLVLLIHLLQEDYLKIRGTFFFRILQLACDDDEGLRVLAHFYVTQRLLHRQPTIIQQHFIESVFHFNDYKGHPTYNKFALTDRERKLFSIAGPQNAERRFQIYQFMLQNMDDEARFQLFFRLTRDVLHGVVEDVMSLKKASTEAVLKDALAVLSSEDIKLASLAASTEDDPVEKEDIAQAIVQSTKKAIIAQVVKRNVIENIVPIVVALKRKLAANKSSLMGNLMQFLRELMKDYKDEIQEILAEDRQLMAEIDFDLKRFEQQERLDAELQTSRVDRTVPPVELINPHEGEEVRTQQGDGRSRVNNSAPEFAETTTDNAELSKRETDTPIGALESNPSESIPPTTVKGQEPITESNKSNAKQFTKERPNESSSPNGESEPPVGQEAPIMDTSRAFLQPEIPNVPLVRNVAAKSLLRSRIMSTPIRKVPHDDVSFQIRDVDISDIHLPDPNQSDSLPELEASAVRPKRRRR</sequence>
<keyword evidence="2" id="KW-0132">Cell division</keyword>
<comment type="caution">
    <text evidence="10">The sequence shown here is derived from an EMBL/GenBank/DDBJ whole genome shotgun (WGS) entry which is preliminary data.</text>
</comment>
<keyword evidence="3" id="KW-0498">Mitosis</keyword>
<evidence type="ECO:0000256" key="2">
    <source>
        <dbReference type="ARBA" id="ARBA00022618"/>
    </source>
</evidence>
<feature type="region of interest" description="Disordered" evidence="8">
    <location>
        <begin position="1227"/>
        <end position="1348"/>
    </location>
</feature>
<feature type="region of interest" description="Disordered" evidence="8">
    <location>
        <begin position="1399"/>
        <end position="1426"/>
    </location>
</feature>
<feature type="compositionally biased region" description="Polar residues" evidence="8">
    <location>
        <begin position="1291"/>
        <end position="1318"/>
    </location>
</feature>
<evidence type="ECO:0000256" key="3">
    <source>
        <dbReference type="ARBA" id="ARBA00022776"/>
    </source>
</evidence>
<dbReference type="PANTHER" id="PTHR14222:SF1">
    <property type="entry name" value="CONDENSIN-2 COMPLEX SUBUNIT D3"/>
    <property type="match status" value="1"/>
</dbReference>
<evidence type="ECO:0000256" key="7">
    <source>
        <dbReference type="SAM" id="Coils"/>
    </source>
</evidence>
<keyword evidence="11" id="KW-1185">Reference proteome</keyword>
<keyword evidence="5" id="KW-0539">Nucleus</keyword>
<evidence type="ECO:0000256" key="4">
    <source>
        <dbReference type="ARBA" id="ARBA00023067"/>
    </source>
</evidence>
<evidence type="ECO:0000313" key="11">
    <source>
        <dbReference type="Proteomes" id="UP001234178"/>
    </source>
</evidence>
<dbReference type="EMBL" id="JAOYFB010000002">
    <property type="protein sequence ID" value="KAK4007064.1"/>
    <property type="molecule type" value="Genomic_DNA"/>
</dbReference>
<gene>
    <name evidence="10" type="ORF">OUZ56_012220</name>
</gene>
<dbReference type="InterPro" id="IPR032682">
    <property type="entry name" value="Cnd1_C"/>
</dbReference>